<keyword evidence="7" id="KW-0221">Differentiation</keyword>
<dbReference type="PANTHER" id="PTHR11309:SF148">
    <property type="entry name" value="SECRETED FRIZZLED-RELATED PROTEIN 1"/>
    <property type="match status" value="1"/>
</dbReference>
<evidence type="ECO:0000256" key="2">
    <source>
        <dbReference type="ARBA" id="ARBA00010054"/>
    </source>
</evidence>
<accession>A0A1B6JJ27</accession>
<organism evidence="13">
    <name type="scientific">Homalodisca liturata</name>
    <dbReference type="NCBI Taxonomy" id="320908"/>
    <lineage>
        <taxon>Eukaryota</taxon>
        <taxon>Metazoa</taxon>
        <taxon>Ecdysozoa</taxon>
        <taxon>Arthropoda</taxon>
        <taxon>Hexapoda</taxon>
        <taxon>Insecta</taxon>
        <taxon>Pterygota</taxon>
        <taxon>Neoptera</taxon>
        <taxon>Paraneoptera</taxon>
        <taxon>Hemiptera</taxon>
        <taxon>Auchenorrhyncha</taxon>
        <taxon>Membracoidea</taxon>
        <taxon>Cicadellidae</taxon>
        <taxon>Cicadellinae</taxon>
        <taxon>Proconiini</taxon>
        <taxon>Homalodisca</taxon>
    </lineage>
</organism>
<evidence type="ECO:0000256" key="8">
    <source>
        <dbReference type="ARBA" id="ARBA00023157"/>
    </source>
</evidence>
<evidence type="ECO:0000313" key="13">
    <source>
        <dbReference type="EMBL" id="JAS99296.1"/>
    </source>
</evidence>
<name>A0A1B6JJ27_9HEMI</name>
<keyword evidence="3" id="KW-0217">Developmental protein</keyword>
<evidence type="ECO:0000259" key="12">
    <source>
        <dbReference type="PROSITE" id="PS50189"/>
    </source>
</evidence>
<evidence type="ECO:0000256" key="6">
    <source>
        <dbReference type="ARBA" id="ARBA00022729"/>
    </source>
</evidence>
<evidence type="ECO:0000256" key="7">
    <source>
        <dbReference type="ARBA" id="ARBA00022782"/>
    </source>
</evidence>
<feature type="non-terminal residue" evidence="13">
    <location>
        <position position="1"/>
    </location>
</feature>
<evidence type="ECO:0008006" key="14">
    <source>
        <dbReference type="Google" id="ProtNLM"/>
    </source>
</evidence>
<dbReference type="PANTHER" id="PTHR11309">
    <property type="entry name" value="FRIZZLED"/>
    <property type="match status" value="1"/>
</dbReference>
<dbReference type="PROSITE" id="PS50038">
    <property type="entry name" value="FZ"/>
    <property type="match status" value="1"/>
</dbReference>
<proteinExistence type="inferred from homology"/>
<protein>
    <recommendedName>
        <fullName evidence="14">FZ domain-containing protein</fullName>
    </recommendedName>
</protein>
<dbReference type="EMBL" id="GECU01008410">
    <property type="protein sequence ID" value="JAS99296.1"/>
    <property type="molecule type" value="Transcribed_RNA"/>
</dbReference>
<evidence type="ECO:0000256" key="3">
    <source>
        <dbReference type="ARBA" id="ARBA00022473"/>
    </source>
</evidence>
<evidence type="ECO:0000256" key="1">
    <source>
        <dbReference type="ARBA" id="ARBA00004613"/>
    </source>
</evidence>
<dbReference type="InterPro" id="IPR008993">
    <property type="entry name" value="TIMP-like_OB-fold"/>
</dbReference>
<dbReference type="InterPro" id="IPR001134">
    <property type="entry name" value="Netrin_domain"/>
</dbReference>
<dbReference type="Pfam" id="PF01392">
    <property type="entry name" value="Fz"/>
    <property type="match status" value="1"/>
</dbReference>
<dbReference type="InterPro" id="IPR020067">
    <property type="entry name" value="Frizzled_dom"/>
</dbReference>
<dbReference type="InterPro" id="IPR015526">
    <property type="entry name" value="Frizzled/SFRP"/>
</dbReference>
<feature type="chain" id="PRO_5008585961" description="FZ domain-containing protein" evidence="10">
    <location>
        <begin position="23"/>
        <end position="368"/>
    </location>
</feature>
<evidence type="ECO:0000256" key="9">
    <source>
        <dbReference type="PROSITE-ProRule" id="PRU00090"/>
    </source>
</evidence>
<feature type="domain" description="FZ" evidence="11">
    <location>
        <begin position="40"/>
        <end position="157"/>
    </location>
</feature>
<dbReference type="Gene3D" id="2.40.50.120">
    <property type="match status" value="1"/>
</dbReference>
<keyword evidence="6 10" id="KW-0732">Signal</keyword>
<keyword evidence="5" id="KW-0879">Wnt signaling pathway</keyword>
<comment type="subcellular location">
    <subcellularLocation>
        <location evidence="1">Secreted</location>
    </subcellularLocation>
</comment>
<dbReference type="InterPro" id="IPR036790">
    <property type="entry name" value="Frizzled_dom_sf"/>
</dbReference>
<dbReference type="GO" id="GO:0035567">
    <property type="term" value="P:non-canonical Wnt signaling pathway"/>
    <property type="evidence" value="ECO:0007669"/>
    <property type="project" value="TreeGrafter"/>
</dbReference>
<keyword evidence="4" id="KW-0964">Secreted</keyword>
<dbReference type="GO" id="GO:0030154">
    <property type="term" value="P:cell differentiation"/>
    <property type="evidence" value="ECO:0007669"/>
    <property type="project" value="UniProtKB-KW"/>
</dbReference>
<comment type="caution">
    <text evidence="9">Lacks conserved residue(s) required for the propagation of feature annotation.</text>
</comment>
<keyword evidence="8 9" id="KW-1015">Disulfide bond</keyword>
<dbReference type="Gene3D" id="1.10.2000.10">
    <property type="entry name" value="Frizzled cysteine-rich domain"/>
    <property type="match status" value="1"/>
</dbReference>
<dbReference type="Pfam" id="PF01759">
    <property type="entry name" value="NTR"/>
    <property type="match status" value="1"/>
</dbReference>
<dbReference type="AlphaFoldDB" id="A0A1B6JJ27"/>
<feature type="domain" description="NTR" evidence="12">
    <location>
        <begin position="204"/>
        <end position="324"/>
    </location>
</feature>
<feature type="disulfide bond" evidence="9">
    <location>
        <begin position="120"/>
        <end position="144"/>
    </location>
</feature>
<gene>
    <name evidence="13" type="ORF">g.8224</name>
</gene>
<sequence>PPPTLLSVLCVCVCVCVSVCCATATATLTGSLGLAYYRAPQQHTCVDIPRNLSLCREIGYDKMRLPNLLEHDTVLEATQQAVSWVPLQNVHCDADTQLFLCSLFSPVCLDHPIYPCRSLCEKVRRGCEGRMRTYGFPWPEMFHCDKFPVDNDMCIASRTRTETPPPPGPATGSWADGRQQIQVFNRRLYPPKTPGSSGAAGNGCKMCNHVETYENILDNFCTSDFVIRTRFKRVHKSKLNCKKVKILKKLKPGILSRKLRRPVLILDPPNLCCEEKIKKKNQENYLVMGHIRGNNLVPSFIMQWIAKSSKIFKQAIRMFKNLNCTDPKFISRSVIGDMLHLGDLSAVSNPVFTQKDVQFPFSMSVPSN</sequence>
<evidence type="ECO:0000259" key="11">
    <source>
        <dbReference type="PROSITE" id="PS50038"/>
    </source>
</evidence>
<dbReference type="SUPFAM" id="SSF50242">
    <property type="entry name" value="TIMP-like"/>
    <property type="match status" value="1"/>
</dbReference>
<dbReference type="SUPFAM" id="SSF63501">
    <property type="entry name" value="Frizzled cysteine-rich domain"/>
    <property type="match status" value="1"/>
</dbReference>
<dbReference type="SMART" id="SM00063">
    <property type="entry name" value="FRI"/>
    <property type="match status" value="1"/>
</dbReference>
<evidence type="ECO:0000256" key="4">
    <source>
        <dbReference type="ARBA" id="ARBA00022525"/>
    </source>
</evidence>
<evidence type="ECO:0000256" key="5">
    <source>
        <dbReference type="ARBA" id="ARBA00022687"/>
    </source>
</evidence>
<reference evidence="13" key="1">
    <citation type="submission" date="2015-11" db="EMBL/GenBank/DDBJ databases">
        <title>De novo transcriptome assembly of four potential Pierce s Disease insect vectors from Arizona vineyards.</title>
        <authorList>
            <person name="Tassone E.E."/>
        </authorList>
    </citation>
    <scope>NUCLEOTIDE SEQUENCE</scope>
</reference>
<feature type="disulfide bond" evidence="9">
    <location>
        <begin position="55"/>
        <end position="101"/>
    </location>
</feature>
<dbReference type="InterPro" id="IPR018933">
    <property type="entry name" value="Netrin_module_non-TIMP"/>
</dbReference>
<dbReference type="FunFam" id="1.10.2000.10:FF:000001">
    <property type="entry name" value="secreted frizzled-related protein 2"/>
    <property type="match status" value="1"/>
</dbReference>
<dbReference type="GO" id="GO:0005615">
    <property type="term" value="C:extracellular space"/>
    <property type="evidence" value="ECO:0007669"/>
    <property type="project" value="TreeGrafter"/>
</dbReference>
<dbReference type="PROSITE" id="PS50189">
    <property type="entry name" value="NTR"/>
    <property type="match status" value="1"/>
</dbReference>
<feature type="signal peptide" evidence="10">
    <location>
        <begin position="1"/>
        <end position="22"/>
    </location>
</feature>
<dbReference type="GO" id="GO:0060070">
    <property type="term" value="P:canonical Wnt signaling pathway"/>
    <property type="evidence" value="ECO:0007669"/>
    <property type="project" value="TreeGrafter"/>
</dbReference>
<comment type="similarity">
    <text evidence="2">Belongs to the secreted frizzled-related protein (sFRP) family.</text>
</comment>
<dbReference type="GO" id="GO:0017147">
    <property type="term" value="F:Wnt-protein binding"/>
    <property type="evidence" value="ECO:0007669"/>
    <property type="project" value="TreeGrafter"/>
</dbReference>
<evidence type="ECO:0000256" key="10">
    <source>
        <dbReference type="SAM" id="SignalP"/>
    </source>
</evidence>